<dbReference type="CDD" id="cd13568">
    <property type="entry name" value="PBP2_TAXI_TRAP_like_3"/>
    <property type="match status" value="1"/>
</dbReference>
<name>A0A0F5MNW3_9RICK</name>
<keyword evidence="3" id="KW-1185">Reference proteome</keyword>
<gene>
    <name evidence="2" type="ORF">SZ25_00536</name>
</gene>
<keyword evidence="1" id="KW-0732">Signal</keyword>
<evidence type="ECO:0000313" key="2">
    <source>
        <dbReference type="EMBL" id="KKB96386.1"/>
    </source>
</evidence>
<dbReference type="Proteomes" id="UP000033358">
    <property type="component" value="Unassembled WGS sequence"/>
</dbReference>
<dbReference type="SUPFAM" id="SSF53850">
    <property type="entry name" value="Periplasmic binding protein-like II"/>
    <property type="match status" value="1"/>
</dbReference>
<accession>A0A0F5MNW3</accession>
<dbReference type="NCBIfam" id="TIGR02122">
    <property type="entry name" value="TRAP_TAXI"/>
    <property type="match status" value="1"/>
</dbReference>
<organism evidence="2 3">
    <name type="scientific">Candidatus Arcanibacter lacustris</name>
    <dbReference type="NCBI Taxonomy" id="1607817"/>
    <lineage>
        <taxon>Bacteria</taxon>
        <taxon>Pseudomonadati</taxon>
        <taxon>Pseudomonadota</taxon>
        <taxon>Alphaproteobacteria</taxon>
        <taxon>Rickettsiales</taxon>
        <taxon>Candidatus Arcanibacter</taxon>
    </lineage>
</organism>
<dbReference type="EMBL" id="JYHA01000087">
    <property type="protein sequence ID" value="KKB96386.1"/>
    <property type="molecule type" value="Genomic_DNA"/>
</dbReference>
<sequence length="332" mass="36007">MINMKKIYILLILLISLSSFAAEDNKKLGNKPMTIGAGDVTGLYYSVGGTICRIINQNIKNLGIRCAVDYSNGSSENLENLYSNKNNFAILQSDTLHDAYNGSGPYANKAPNKSLRSIFSLYQEALTIVARANTGIAKFEDIKGKRIAIAVDGSGSKTLVEKLFAFYGLGKKDFASISEIDLSSQPEALCNSKIDAMIINVGHPNGAVREASISCDIAILQLDEKTISNFIASNPSYTKATIKGGTYPGNPSDITTLGVSAILTTTDDMDSDIIYKITKAVLGDFDHLKALDPVFYSLDTKYMVNNYKLEPMHDGAAKYFKEAGLLSTDLKQ</sequence>
<proteinExistence type="predicted"/>
<feature type="signal peptide" evidence="1">
    <location>
        <begin position="1"/>
        <end position="21"/>
    </location>
</feature>
<comment type="caution">
    <text evidence="2">The sequence shown here is derived from an EMBL/GenBank/DDBJ whole genome shotgun (WGS) entry which is preliminary data.</text>
</comment>
<reference evidence="2 3" key="1">
    <citation type="submission" date="2015-02" db="EMBL/GenBank/DDBJ databases">
        <title>Single cell genomics of a rare environmental alphaproteobacterium provides unique insights into Rickettsiaceae evolution.</title>
        <authorList>
            <person name="Martijn J."/>
            <person name="Schulz F."/>
            <person name="Zaremba-Niedzwiedzka K."/>
            <person name="Viklund J."/>
            <person name="Stepanauskas R."/>
            <person name="Andersson S.G.E."/>
            <person name="Horn M."/>
            <person name="Guy L."/>
            <person name="Ettema T.J.G."/>
        </authorList>
    </citation>
    <scope>NUCLEOTIDE SEQUENCE [LARGE SCALE GENOMIC DNA]</scope>
    <source>
        <strain evidence="2 3">SCGC AAA041-L04</strain>
    </source>
</reference>
<protein>
    <recommendedName>
        <fullName evidence="4">NMT1/THI5 like protein</fullName>
    </recommendedName>
</protein>
<evidence type="ECO:0000256" key="1">
    <source>
        <dbReference type="SAM" id="SignalP"/>
    </source>
</evidence>
<dbReference type="PANTHER" id="PTHR42941">
    <property type="entry name" value="SLL1037 PROTEIN"/>
    <property type="match status" value="1"/>
</dbReference>
<dbReference type="PANTHER" id="PTHR42941:SF1">
    <property type="entry name" value="SLL1037 PROTEIN"/>
    <property type="match status" value="1"/>
</dbReference>
<feature type="chain" id="PRO_5002492709" description="NMT1/THI5 like protein" evidence="1">
    <location>
        <begin position="22"/>
        <end position="332"/>
    </location>
</feature>
<dbReference type="AlphaFoldDB" id="A0A0F5MNW3"/>
<dbReference type="Gene3D" id="3.40.190.10">
    <property type="entry name" value="Periplasmic binding protein-like II"/>
    <property type="match status" value="2"/>
</dbReference>
<evidence type="ECO:0000313" key="3">
    <source>
        <dbReference type="Proteomes" id="UP000033358"/>
    </source>
</evidence>
<evidence type="ECO:0008006" key="4">
    <source>
        <dbReference type="Google" id="ProtNLM"/>
    </source>
</evidence>
<dbReference type="Pfam" id="PF16868">
    <property type="entry name" value="NMT1_3"/>
    <property type="match status" value="1"/>
</dbReference>
<dbReference type="InterPro" id="IPR011852">
    <property type="entry name" value="TRAP_TAXI"/>
</dbReference>